<sequence>MAGNVRVYLVIALILSNFFLTFITPSRATETLTLDRAIEEAIANNSIIKQAIERQRAATEAVKSARADFLPKFSAQYSYTHLKDAPYSIFTIPFIPAPTMKVAVGNRDTVEWYLRATQPIFTGFALITKLKMANLELDTRQMEREQAILDVARDVKVAYFRLLLAEHYLDVAGDEVSALKAHEKDAERFYEQGLIPHNDLLKSRVARAQSEQKLEVARSNLEIARAALNSLLQRDLLDPLHVEDIRGVPEESFTLEGLFSEALEKRPEVKLLKLAVHKTDLAADLAKSEYYPKVYAVAQYAQEGEGLLASSNDYQNDHNFAVGVNITWNFFEWGKTYAEVNKWLREKKALEYSLEEAIKNIKLQVKDAYEKLLVARKNIITAESALEQARENFRITNLQYQQNVTTSTEVLDARTFLTQAEVNYYNALYGYHIARAELERAVGRK</sequence>
<evidence type="ECO:0000256" key="7">
    <source>
        <dbReference type="ARBA" id="ARBA00023237"/>
    </source>
</evidence>
<dbReference type="OrthoDB" id="9814032at2"/>
<keyword evidence="5" id="KW-0812">Transmembrane</keyword>
<dbReference type="GO" id="GO:1990281">
    <property type="term" value="C:efflux pump complex"/>
    <property type="evidence" value="ECO:0007669"/>
    <property type="project" value="TreeGrafter"/>
</dbReference>
<comment type="subcellular location">
    <subcellularLocation>
        <location evidence="1">Cell outer membrane</location>
    </subcellularLocation>
</comment>
<keyword evidence="3" id="KW-0813">Transport</keyword>
<evidence type="ECO:0000256" key="3">
    <source>
        <dbReference type="ARBA" id="ARBA00022448"/>
    </source>
</evidence>
<protein>
    <submittedName>
        <fullName evidence="9">Outer membrane protein TolC</fullName>
    </submittedName>
</protein>
<dbReference type="SUPFAM" id="SSF56954">
    <property type="entry name" value="Outer membrane efflux proteins (OEP)"/>
    <property type="match status" value="1"/>
</dbReference>
<dbReference type="Gene3D" id="1.20.1600.10">
    <property type="entry name" value="Outer membrane efflux proteins (OEP)"/>
    <property type="match status" value="1"/>
</dbReference>
<evidence type="ECO:0000256" key="5">
    <source>
        <dbReference type="ARBA" id="ARBA00022692"/>
    </source>
</evidence>
<comment type="similarity">
    <text evidence="2">Belongs to the outer membrane factor (OMF) (TC 1.B.17) family.</text>
</comment>
<dbReference type="InterPro" id="IPR051906">
    <property type="entry name" value="TolC-like"/>
</dbReference>
<dbReference type="GO" id="GO:0009279">
    <property type="term" value="C:cell outer membrane"/>
    <property type="evidence" value="ECO:0007669"/>
    <property type="project" value="UniProtKB-SubCell"/>
</dbReference>
<evidence type="ECO:0000313" key="10">
    <source>
        <dbReference type="Proteomes" id="UP000199611"/>
    </source>
</evidence>
<reference evidence="9 10" key="1">
    <citation type="submission" date="2016-10" db="EMBL/GenBank/DDBJ databases">
        <authorList>
            <person name="de Groot N.N."/>
        </authorList>
    </citation>
    <scope>NUCLEOTIDE SEQUENCE [LARGE SCALE GENOMIC DNA]</scope>
    <source>
        <strain evidence="9 10">DSM 9990</strain>
    </source>
</reference>
<dbReference type="InterPro" id="IPR003423">
    <property type="entry name" value="OMP_efflux"/>
</dbReference>
<keyword evidence="4" id="KW-1134">Transmembrane beta strand</keyword>
<evidence type="ECO:0000256" key="2">
    <source>
        <dbReference type="ARBA" id="ARBA00007613"/>
    </source>
</evidence>
<evidence type="ECO:0000256" key="1">
    <source>
        <dbReference type="ARBA" id="ARBA00004442"/>
    </source>
</evidence>
<dbReference type="Proteomes" id="UP000199611">
    <property type="component" value="Unassembled WGS sequence"/>
</dbReference>
<feature type="coiled-coil region" evidence="8">
    <location>
        <begin position="340"/>
        <end position="392"/>
    </location>
</feature>
<dbReference type="PANTHER" id="PTHR30026">
    <property type="entry name" value="OUTER MEMBRANE PROTEIN TOLC"/>
    <property type="match status" value="1"/>
</dbReference>
<dbReference type="GO" id="GO:0015562">
    <property type="term" value="F:efflux transmembrane transporter activity"/>
    <property type="evidence" value="ECO:0007669"/>
    <property type="project" value="InterPro"/>
</dbReference>
<dbReference type="PANTHER" id="PTHR30026:SF20">
    <property type="entry name" value="OUTER MEMBRANE PROTEIN TOLC"/>
    <property type="match status" value="1"/>
</dbReference>
<keyword evidence="10" id="KW-1185">Reference proteome</keyword>
<keyword evidence="8" id="KW-0175">Coiled coil</keyword>
<gene>
    <name evidence="9" type="ORF">SAMN05660836_01096</name>
</gene>
<keyword evidence="7" id="KW-0998">Cell outer membrane</keyword>
<accession>A0A1I4SPW0</accession>
<proteinExistence type="inferred from homology"/>
<evidence type="ECO:0000256" key="8">
    <source>
        <dbReference type="SAM" id="Coils"/>
    </source>
</evidence>
<organism evidence="9 10">
    <name type="scientific">Thermodesulforhabdus norvegica</name>
    <dbReference type="NCBI Taxonomy" id="39841"/>
    <lineage>
        <taxon>Bacteria</taxon>
        <taxon>Pseudomonadati</taxon>
        <taxon>Thermodesulfobacteriota</taxon>
        <taxon>Syntrophobacteria</taxon>
        <taxon>Syntrophobacterales</taxon>
        <taxon>Thermodesulforhabdaceae</taxon>
        <taxon>Thermodesulforhabdus</taxon>
    </lineage>
</organism>
<dbReference type="STRING" id="39841.SAMN05660836_01096"/>
<feature type="coiled-coil region" evidence="8">
    <location>
        <begin position="207"/>
        <end position="234"/>
    </location>
</feature>
<evidence type="ECO:0000313" key="9">
    <source>
        <dbReference type="EMBL" id="SFM66472.1"/>
    </source>
</evidence>
<name>A0A1I4SPW0_9BACT</name>
<dbReference type="RefSeq" id="WP_093394067.1">
    <property type="nucleotide sequence ID" value="NZ_FOUU01000002.1"/>
</dbReference>
<dbReference type="AlphaFoldDB" id="A0A1I4SPW0"/>
<evidence type="ECO:0000256" key="4">
    <source>
        <dbReference type="ARBA" id="ARBA00022452"/>
    </source>
</evidence>
<evidence type="ECO:0000256" key="6">
    <source>
        <dbReference type="ARBA" id="ARBA00023136"/>
    </source>
</evidence>
<dbReference type="EMBL" id="FOUU01000002">
    <property type="protein sequence ID" value="SFM66472.1"/>
    <property type="molecule type" value="Genomic_DNA"/>
</dbReference>
<dbReference type="GO" id="GO:0015288">
    <property type="term" value="F:porin activity"/>
    <property type="evidence" value="ECO:0007669"/>
    <property type="project" value="TreeGrafter"/>
</dbReference>
<keyword evidence="6" id="KW-0472">Membrane</keyword>
<dbReference type="Pfam" id="PF02321">
    <property type="entry name" value="OEP"/>
    <property type="match status" value="2"/>
</dbReference>